<evidence type="ECO:0000256" key="3">
    <source>
        <dbReference type="ARBA" id="ARBA00022801"/>
    </source>
</evidence>
<accession>A0ABY8UP57</accession>
<evidence type="ECO:0000313" key="8">
    <source>
        <dbReference type="Proteomes" id="UP001244341"/>
    </source>
</evidence>
<sequence length="189" mass="19475">MQRLGEDGVLCVWPAGNDGVNVDDAGGFIFPIVLPAPLKLTVGGTNRDDALESSNFGISSVDVGPDVAAPGVDILSTVPTPFDFVRGYENRDKFGNQYFASYTGTAQAAANVAGVAALCLDALKKACSANGALADSRGGAVVHRCITSGVDRVEGLASSTRTGGRVNARKAVACCRNACIFSDLTQSSW</sequence>
<keyword evidence="8" id="KW-1185">Reference proteome</keyword>
<dbReference type="Proteomes" id="UP001244341">
    <property type="component" value="Chromosome 15b"/>
</dbReference>
<keyword evidence="2" id="KW-0645">Protease</keyword>
<reference evidence="7 8" key="1">
    <citation type="submission" date="2023-05" db="EMBL/GenBank/DDBJ databases">
        <title>A 100% complete, gapless, phased diploid assembly of the Scenedesmus obliquus UTEX 3031 genome.</title>
        <authorList>
            <person name="Biondi T.C."/>
            <person name="Hanschen E.R."/>
            <person name="Kwon T."/>
            <person name="Eng W."/>
            <person name="Kruse C.P.S."/>
            <person name="Koehler S.I."/>
            <person name="Kunde Y."/>
            <person name="Gleasner C.D."/>
            <person name="You Mak K.T."/>
            <person name="Polle J."/>
            <person name="Hovde B.T."/>
            <person name="Starkenburg S.R."/>
        </authorList>
    </citation>
    <scope>NUCLEOTIDE SEQUENCE [LARGE SCALE GENOMIC DNA]</scope>
    <source>
        <strain evidence="7 8">DOE0152z</strain>
    </source>
</reference>
<name>A0ABY8UP57_TETOB</name>
<evidence type="ECO:0000256" key="2">
    <source>
        <dbReference type="ARBA" id="ARBA00022670"/>
    </source>
</evidence>
<evidence type="ECO:0000256" key="4">
    <source>
        <dbReference type="ARBA" id="ARBA00022825"/>
    </source>
</evidence>
<evidence type="ECO:0000259" key="6">
    <source>
        <dbReference type="Pfam" id="PF00082"/>
    </source>
</evidence>
<dbReference type="PANTHER" id="PTHR43806">
    <property type="entry name" value="PEPTIDASE S8"/>
    <property type="match status" value="1"/>
</dbReference>
<evidence type="ECO:0000313" key="7">
    <source>
        <dbReference type="EMBL" id="WIA23189.1"/>
    </source>
</evidence>
<comment type="caution">
    <text evidence="5">Lacks conserved residue(s) required for the propagation of feature annotation.</text>
</comment>
<dbReference type="Gene3D" id="3.40.50.200">
    <property type="entry name" value="Peptidase S8/S53 domain"/>
    <property type="match status" value="1"/>
</dbReference>
<keyword evidence="3" id="KW-0378">Hydrolase</keyword>
<dbReference type="InterPro" id="IPR000209">
    <property type="entry name" value="Peptidase_S8/S53_dom"/>
</dbReference>
<feature type="domain" description="Peptidase S8/S53" evidence="6">
    <location>
        <begin position="6"/>
        <end position="125"/>
    </location>
</feature>
<evidence type="ECO:0000256" key="1">
    <source>
        <dbReference type="ARBA" id="ARBA00011073"/>
    </source>
</evidence>
<dbReference type="SUPFAM" id="SSF52743">
    <property type="entry name" value="Subtilisin-like"/>
    <property type="match status" value="1"/>
</dbReference>
<keyword evidence="4" id="KW-0720">Serine protease</keyword>
<dbReference type="PROSITE" id="PS51892">
    <property type="entry name" value="SUBTILASE"/>
    <property type="match status" value="1"/>
</dbReference>
<dbReference type="Pfam" id="PF00082">
    <property type="entry name" value="Peptidase_S8"/>
    <property type="match status" value="1"/>
</dbReference>
<organism evidence="7 8">
    <name type="scientific">Tetradesmus obliquus</name>
    <name type="common">Green alga</name>
    <name type="synonym">Acutodesmus obliquus</name>
    <dbReference type="NCBI Taxonomy" id="3088"/>
    <lineage>
        <taxon>Eukaryota</taxon>
        <taxon>Viridiplantae</taxon>
        <taxon>Chlorophyta</taxon>
        <taxon>core chlorophytes</taxon>
        <taxon>Chlorophyceae</taxon>
        <taxon>CS clade</taxon>
        <taxon>Sphaeropleales</taxon>
        <taxon>Scenedesmaceae</taxon>
        <taxon>Tetradesmus</taxon>
    </lineage>
</organism>
<dbReference type="InterPro" id="IPR036852">
    <property type="entry name" value="Peptidase_S8/S53_dom_sf"/>
</dbReference>
<dbReference type="EMBL" id="CP126222">
    <property type="protein sequence ID" value="WIA23189.1"/>
    <property type="molecule type" value="Genomic_DNA"/>
</dbReference>
<proteinExistence type="inferred from homology"/>
<gene>
    <name evidence="7" type="ORF">OEZ85_001515</name>
</gene>
<dbReference type="PANTHER" id="PTHR43806:SF11">
    <property type="entry name" value="CEREVISIN-RELATED"/>
    <property type="match status" value="1"/>
</dbReference>
<protein>
    <recommendedName>
        <fullName evidence="6">Peptidase S8/S53 domain-containing protein</fullName>
    </recommendedName>
</protein>
<evidence type="ECO:0000256" key="5">
    <source>
        <dbReference type="PROSITE-ProRule" id="PRU01240"/>
    </source>
</evidence>
<dbReference type="InterPro" id="IPR050131">
    <property type="entry name" value="Peptidase_S8_subtilisin-like"/>
</dbReference>
<comment type="similarity">
    <text evidence="1 5">Belongs to the peptidase S8 family.</text>
</comment>